<reference evidence="9 10" key="1">
    <citation type="journal article" date="2018" name="New Phytol.">
        <title>Phylogenomics of Endogonaceae and evolution of mycorrhizas within Mucoromycota.</title>
        <authorList>
            <person name="Chang Y."/>
            <person name="Desiro A."/>
            <person name="Na H."/>
            <person name="Sandor L."/>
            <person name="Lipzen A."/>
            <person name="Clum A."/>
            <person name="Barry K."/>
            <person name="Grigoriev I.V."/>
            <person name="Martin F.M."/>
            <person name="Stajich J.E."/>
            <person name="Smith M.E."/>
            <person name="Bonito G."/>
            <person name="Spatafora J.W."/>
        </authorList>
    </citation>
    <scope>NUCLEOTIDE SEQUENCE [LARGE SCALE GENOMIC DNA]</scope>
    <source>
        <strain evidence="9 10">AD002</strain>
    </source>
</reference>
<dbReference type="PANTHER" id="PTHR22726:SF1">
    <property type="entry name" value="METALLOENDOPEPTIDASE OMA1, MITOCHONDRIAL"/>
    <property type="match status" value="1"/>
</dbReference>
<dbReference type="InterPro" id="IPR001915">
    <property type="entry name" value="Peptidase_M48"/>
</dbReference>
<comment type="similarity">
    <text evidence="6">Belongs to the peptidase M48 family.</text>
</comment>
<feature type="domain" description="Peptidase M48" evidence="8">
    <location>
        <begin position="1"/>
        <end position="122"/>
    </location>
</feature>
<dbReference type="CDD" id="cd07331">
    <property type="entry name" value="M48C_Oma1_like"/>
    <property type="match status" value="1"/>
</dbReference>
<keyword evidence="10" id="KW-1185">Reference proteome</keyword>
<gene>
    <name evidence="9" type="ORF">BC938DRAFT_476059</name>
</gene>
<dbReference type="GO" id="GO:0006515">
    <property type="term" value="P:protein quality control for misfolded or incompletely synthesized proteins"/>
    <property type="evidence" value="ECO:0007669"/>
    <property type="project" value="TreeGrafter"/>
</dbReference>
<evidence type="ECO:0000256" key="2">
    <source>
        <dbReference type="ARBA" id="ARBA00022723"/>
    </source>
</evidence>
<evidence type="ECO:0000256" key="7">
    <source>
        <dbReference type="SAM" id="Phobius"/>
    </source>
</evidence>
<name>A0A433PKP2_9FUNG</name>
<accession>A0A433PKP2</accession>
<evidence type="ECO:0000256" key="3">
    <source>
        <dbReference type="ARBA" id="ARBA00022801"/>
    </source>
</evidence>
<proteinExistence type="inferred from homology"/>
<evidence type="ECO:0000313" key="9">
    <source>
        <dbReference type="EMBL" id="RUS18137.1"/>
    </source>
</evidence>
<feature type="transmembrane region" description="Helical" evidence="7">
    <location>
        <begin position="23"/>
        <end position="44"/>
    </location>
</feature>
<dbReference type="Proteomes" id="UP000274822">
    <property type="component" value="Unassembled WGS sequence"/>
</dbReference>
<keyword evidence="3 6" id="KW-0378">Hydrolase</keyword>
<keyword evidence="7" id="KW-1133">Transmembrane helix</keyword>
<dbReference type="EMBL" id="RBNJ01022498">
    <property type="protein sequence ID" value="RUS18137.1"/>
    <property type="molecule type" value="Genomic_DNA"/>
</dbReference>
<evidence type="ECO:0000313" key="10">
    <source>
        <dbReference type="Proteomes" id="UP000274822"/>
    </source>
</evidence>
<organism evidence="9 10">
    <name type="scientific">Jimgerdemannia flammicorona</name>
    <dbReference type="NCBI Taxonomy" id="994334"/>
    <lineage>
        <taxon>Eukaryota</taxon>
        <taxon>Fungi</taxon>
        <taxon>Fungi incertae sedis</taxon>
        <taxon>Mucoromycota</taxon>
        <taxon>Mucoromycotina</taxon>
        <taxon>Endogonomycetes</taxon>
        <taxon>Endogonales</taxon>
        <taxon>Endogonaceae</taxon>
        <taxon>Jimgerdemannia</taxon>
    </lineage>
</organism>
<evidence type="ECO:0000259" key="8">
    <source>
        <dbReference type="Pfam" id="PF01435"/>
    </source>
</evidence>
<evidence type="ECO:0000256" key="5">
    <source>
        <dbReference type="ARBA" id="ARBA00023049"/>
    </source>
</evidence>
<dbReference type="Pfam" id="PF01435">
    <property type="entry name" value="Peptidase_M48"/>
    <property type="match status" value="1"/>
</dbReference>
<evidence type="ECO:0000256" key="4">
    <source>
        <dbReference type="ARBA" id="ARBA00022833"/>
    </source>
</evidence>
<dbReference type="GO" id="GO:0046872">
    <property type="term" value="F:metal ion binding"/>
    <property type="evidence" value="ECO:0007669"/>
    <property type="project" value="UniProtKB-KW"/>
</dbReference>
<dbReference type="AlphaFoldDB" id="A0A433PKP2"/>
<sequence>MAAVLGHEIAHQLARHSAEKLSFIKIIFAFQLFLSLFIDPYFIFNRIFFDFGILMPFSRKCEIEADVIGLRLMAQACFDPREAIYMWQRMDYISQKTGEGKVPAFVSTHPAHKTRIKNLKKEVGAFNSRLYYPLSEMILLLLIDFVQLRDIQRAASDCYTEMGLYADMFDRAWANW</sequence>
<protein>
    <submittedName>
        <fullName evidence="9">Peptidase family M48-domain-containing protein</fullName>
    </submittedName>
</protein>
<dbReference type="GO" id="GO:0004222">
    <property type="term" value="F:metalloendopeptidase activity"/>
    <property type="evidence" value="ECO:0007669"/>
    <property type="project" value="InterPro"/>
</dbReference>
<comment type="caution">
    <text evidence="9">The sequence shown here is derived from an EMBL/GenBank/DDBJ whole genome shotgun (WGS) entry which is preliminary data.</text>
</comment>
<keyword evidence="5 6" id="KW-0482">Metalloprotease</keyword>
<keyword evidence="1 6" id="KW-0645">Protease</keyword>
<keyword evidence="2" id="KW-0479">Metal-binding</keyword>
<evidence type="ECO:0000256" key="6">
    <source>
        <dbReference type="RuleBase" id="RU003983"/>
    </source>
</evidence>
<dbReference type="InterPro" id="IPR051156">
    <property type="entry name" value="Mito/Outer_Membr_Metalloprot"/>
</dbReference>
<keyword evidence="4 6" id="KW-0862">Zinc</keyword>
<dbReference type="GO" id="GO:0034982">
    <property type="term" value="P:mitochondrial protein processing"/>
    <property type="evidence" value="ECO:0007669"/>
    <property type="project" value="TreeGrafter"/>
</dbReference>
<evidence type="ECO:0000256" key="1">
    <source>
        <dbReference type="ARBA" id="ARBA00022670"/>
    </source>
</evidence>
<dbReference type="GO" id="GO:0005743">
    <property type="term" value="C:mitochondrial inner membrane"/>
    <property type="evidence" value="ECO:0007669"/>
    <property type="project" value="TreeGrafter"/>
</dbReference>
<dbReference type="PANTHER" id="PTHR22726">
    <property type="entry name" value="METALLOENDOPEPTIDASE OMA1"/>
    <property type="match status" value="1"/>
</dbReference>
<keyword evidence="7" id="KW-0472">Membrane</keyword>
<keyword evidence="7" id="KW-0812">Transmembrane</keyword>
<comment type="cofactor">
    <cofactor evidence="6">
        <name>Zn(2+)</name>
        <dbReference type="ChEBI" id="CHEBI:29105"/>
    </cofactor>
    <text evidence="6">Binds 1 zinc ion per subunit.</text>
</comment>